<evidence type="ECO:0000256" key="7">
    <source>
        <dbReference type="SAM" id="MobiDB-lite"/>
    </source>
</evidence>
<evidence type="ECO:0000256" key="5">
    <source>
        <dbReference type="ARBA" id="ARBA00023136"/>
    </source>
</evidence>
<evidence type="ECO:0000313" key="11">
    <source>
        <dbReference type="Proteomes" id="UP000754883"/>
    </source>
</evidence>
<dbReference type="InterPro" id="IPR020846">
    <property type="entry name" value="MFS_dom"/>
</dbReference>
<dbReference type="SUPFAM" id="SSF103473">
    <property type="entry name" value="MFS general substrate transporter"/>
    <property type="match status" value="1"/>
</dbReference>
<evidence type="ECO:0000256" key="3">
    <source>
        <dbReference type="ARBA" id="ARBA00022692"/>
    </source>
</evidence>
<feature type="transmembrane region" description="Helical" evidence="8">
    <location>
        <begin position="535"/>
        <end position="552"/>
    </location>
</feature>
<evidence type="ECO:0000256" key="4">
    <source>
        <dbReference type="ARBA" id="ARBA00022989"/>
    </source>
</evidence>
<feature type="transmembrane region" description="Helical" evidence="8">
    <location>
        <begin position="63"/>
        <end position="81"/>
    </location>
</feature>
<evidence type="ECO:0000313" key="10">
    <source>
        <dbReference type="EMBL" id="CAG9986857.1"/>
    </source>
</evidence>
<comment type="caution">
    <text evidence="10">The sequence shown here is derived from an EMBL/GenBank/DDBJ whole genome shotgun (WGS) entry which is preliminary data.</text>
</comment>
<sequence length="608" mass="65061">MSSPHSTVETADGSAIAATDDHVQLASTSGPVPGNALEPKGDSSAGVNDDVDEPDDFHPGWRLWAIIAGLIVALILTAFENTAVSVAMPVIVADLNMGDEYIWITNGFFVASAAIQPLVGQLCNIFGRRWIMLINVAIFTLGSGICGGAHNSATMIAGRVVQGLGSGGITLLGDIIMSDLVPLRYRGNYLAAILSVFGIALILGPFLGGSIVATTTWRWIFYLNFPIGGAALIHLFVFLHVNYDDDATLSQKLKRIDLLGNFVLMASVVSALFALAYAGSTYNWGSYRILVPLIIGLLGLVLFGFTQRGRFAASEPVMPPRLFHHRTSVIIAVNTFINSALTYWVLFFLPVFFQAVKLYGPQYAGVALLPSLVITMPGSALAAVAISRWGRYKPVHVAAFAIFVIGLGLLTLQNPDTTVAQWASYQSIAALGGGALINSQLPAFQSPVEESDQAAASATWGFIRSLGFVFGVAIPATIFNNRIYDLQGAIADPSAKLALSTLGPYGSASASFVRQFDLETQHQLRNVFSQGCLRVFQVALGLCALGFVLSLFEDEIVLRKKLKTKYGLKVKPESNTHGSVDAEIAVEQEVTVEGRVAKEKVAEKVEES</sequence>
<feature type="transmembrane region" description="Helical" evidence="8">
    <location>
        <begin position="101"/>
        <end position="119"/>
    </location>
</feature>
<gene>
    <name evidence="10" type="ORF">CBYS24578_00017776</name>
</gene>
<reference evidence="11" key="1">
    <citation type="submission" date="2019-06" db="EMBL/GenBank/DDBJ databases">
        <authorList>
            <person name="Broberg M."/>
        </authorList>
    </citation>
    <scope>NUCLEOTIDE SEQUENCE [LARGE SCALE GENOMIC DNA]</scope>
</reference>
<keyword evidence="3 8" id="KW-0812">Transmembrane</keyword>
<dbReference type="CDD" id="cd17502">
    <property type="entry name" value="MFS_Azr1_MDR_like"/>
    <property type="match status" value="1"/>
</dbReference>
<feature type="transmembrane region" description="Helical" evidence="8">
    <location>
        <begin position="365"/>
        <end position="387"/>
    </location>
</feature>
<feature type="domain" description="Major facilitator superfamily (MFS) profile" evidence="9">
    <location>
        <begin position="66"/>
        <end position="558"/>
    </location>
</feature>
<organism evidence="10 11">
    <name type="scientific">Clonostachys byssicola</name>
    <dbReference type="NCBI Taxonomy" id="160290"/>
    <lineage>
        <taxon>Eukaryota</taxon>
        <taxon>Fungi</taxon>
        <taxon>Dikarya</taxon>
        <taxon>Ascomycota</taxon>
        <taxon>Pezizomycotina</taxon>
        <taxon>Sordariomycetes</taxon>
        <taxon>Hypocreomycetidae</taxon>
        <taxon>Hypocreales</taxon>
        <taxon>Bionectriaceae</taxon>
        <taxon>Clonostachys</taxon>
    </lineage>
</organism>
<feature type="transmembrane region" description="Helical" evidence="8">
    <location>
        <begin position="327"/>
        <end position="353"/>
    </location>
</feature>
<keyword evidence="6" id="KW-0325">Glycoprotein</keyword>
<feature type="transmembrane region" description="Helical" evidence="8">
    <location>
        <begin position="285"/>
        <end position="306"/>
    </location>
</feature>
<reference evidence="10 11" key="2">
    <citation type="submission" date="2021-10" db="EMBL/GenBank/DDBJ databases">
        <authorList>
            <person name="Piombo E."/>
        </authorList>
    </citation>
    <scope>NUCLEOTIDE SEQUENCE [LARGE SCALE GENOMIC DNA]</scope>
</reference>
<feature type="transmembrane region" description="Helical" evidence="8">
    <location>
        <begin position="131"/>
        <end position="150"/>
    </location>
</feature>
<dbReference type="PANTHER" id="PTHR23501:SF187">
    <property type="entry name" value="MAJOR FACILITATOR SUPERFAMILY (MFS) PROFILE DOMAIN-CONTAINING PROTEIN"/>
    <property type="match status" value="1"/>
</dbReference>
<feature type="region of interest" description="Disordered" evidence="7">
    <location>
        <begin position="1"/>
        <end position="20"/>
    </location>
</feature>
<evidence type="ECO:0000259" key="9">
    <source>
        <dbReference type="PROSITE" id="PS50850"/>
    </source>
</evidence>
<dbReference type="InterPro" id="IPR036259">
    <property type="entry name" value="MFS_trans_sf"/>
</dbReference>
<keyword evidence="2" id="KW-0813">Transport</keyword>
<protein>
    <recommendedName>
        <fullName evidence="9">Major facilitator superfamily (MFS) profile domain-containing protein</fullName>
    </recommendedName>
</protein>
<keyword evidence="11" id="KW-1185">Reference proteome</keyword>
<dbReference type="AlphaFoldDB" id="A0A9N9Y247"/>
<dbReference type="Proteomes" id="UP000754883">
    <property type="component" value="Unassembled WGS sequence"/>
</dbReference>
<feature type="transmembrane region" description="Helical" evidence="8">
    <location>
        <begin position="219"/>
        <end position="239"/>
    </location>
</feature>
<keyword evidence="4 8" id="KW-1133">Transmembrane helix</keyword>
<feature type="transmembrane region" description="Helical" evidence="8">
    <location>
        <begin position="189"/>
        <end position="213"/>
    </location>
</feature>
<feature type="transmembrane region" description="Helical" evidence="8">
    <location>
        <begin position="259"/>
        <end position="279"/>
    </location>
</feature>
<proteinExistence type="predicted"/>
<feature type="region of interest" description="Disordered" evidence="7">
    <location>
        <begin position="28"/>
        <end position="51"/>
    </location>
</feature>
<name>A0A9N9Y247_9HYPO</name>
<dbReference type="InterPro" id="IPR011701">
    <property type="entry name" value="MFS"/>
</dbReference>
<keyword evidence="5 8" id="KW-0472">Membrane</keyword>
<dbReference type="OrthoDB" id="10021397at2759"/>
<dbReference type="Gene3D" id="1.20.1250.20">
    <property type="entry name" value="MFS general substrate transporter like domains"/>
    <property type="match status" value="1"/>
</dbReference>
<evidence type="ECO:0000256" key="2">
    <source>
        <dbReference type="ARBA" id="ARBA00022448"/>
    </source>
</evidence>
<dbReference type="PROSITE" id="PS50850">
    <property type="entry name" value="MFS"/>
    <property type="match status" value="1"/>
</dbReference>
<feature type="transmembrane region" description="Helical" evidence="8">
    <location>
        <begin position="394"/>
        <end position="412"/>
    </location>
</feature>
<evidence type="ECO:0000256" key="8">
    <source>
        <dbReference type="SAM" id="Phobius"/>
    </source>
</evidence>
<comment type="subcellular location">
    <subcellularLocation>
        <location evidence="1">Membrane</location>
        <topology evidence="1">Multi-pass membrane protein</topology>
    </subcellularLocation>
</comment>
<dbReference type="GO" id="GO:0005886">
    <property type="term" value="C:plasma membrane"/>
    <property type="evidence" value="ECO:0007669"/>
    <property type="project" value="TreeGrafter"/>
</dbReference>
<dbReference type="Gene3D" id="1.20.1720.10">
    <property type="entry name" value="Multidrug resistance protein D"/>
    <property type="match status" value="1"/>
</dbReference>
<dbReference type="GO" id="GO:0022857">
    <property type="term" value="F:transmembrane transporter activity"/>
    <property type="evidence" value="ECO:0007669"/>
    <property type="project" value="InterPro"/>
</dbReference>
<evidence type="ECO:0000256" key="6">
    <source>
        <dbReference type="ARBA" id="ARBA00023180"/>
    </source>
</evidence>
<dbReference type="EMBL" id="CABFNO020001406">
    <property type="protein sequence ID" value="CAG9986857.1"/>
    <property type="molecule type" value="Genomic_DNA"/>
</dbReference>
<dbReference type="PANTHER" id="PTHR23501">
    <property type="entry name" value="MAJOR FACILITATOR SUPERFAMILY"/>
    <property type="match status" value="1"/>
</dbReference>
<accession>A0A9N9Y247</accession>
<dbReference type="Pfam" id="PF07690">
    <property type="entry name" value="MFS_1"/>
    <property type="match status" value="1"/>
</dbReference>
<evidence type="ECO:0000256" key="1">
    <source>
        <dbReference type="ARBA" id="ARBA00004141"/>
    </source>
</evidence>